<feature type="transmembrane region" description="Helical" evidence="9">
    <location>
        <begin position="549"/>
        <end position="574"/>
    </location>
</feature>
<keyword evidence="13" id="KW-1185">Reference proteome</keyword>
<dbReference type="Proteomes" id="UP000077202">
    <property type="component" value="Unassembled WGS sequence"/>
</dbReference>
<reference evidence="12 13" key="1">
    <citation type="submission" date="2016-03" db="EMBL/GenBank/DDBJ databases">
        <title>Mechanisms controlling the formation of the plant cell surface in tip-growing cells are functionally conserved among land plants.</title>
        <authorList>
            <person name="Honkanen S."/>
            <person name="Jones V.A."/>
            <person name="Morieri G."/>
            <person name="Champion C."/>
            <person name="Hetherington A.J."/>
            <person name="Kelly S."/>
            <person name="Saint-Marcoux D."/>
            <person name="Proust H."/>
            <person name="Prescott H."/>
            <person name="Dolan L."/>
        </authorList>
    </citation>
    <scope>NUCLEOTIDE SEQUENCE [LARGE SCALE GENOMIC DNA]</scope>
    <source>
        <strain evidence="13">cv. Tak-1 and cv. Tak-2</strain>
        <tissue evidence="12">Whole gametophyte</tissue>
    </source>
</reference>
<dbReference type="PANTHER" id="PTHR48041:SF134">
    <property type="entry name" value="ABC TRANSPORTER G FAMILY"/>
    <property type="match status" value="1"/>
</dbReference>
<dbReference type="GO" id="GO:0140359">
    <property type="term" value="F:ABC-type transporter activity"/>
    <property type="evidence" value="ECO:0007669"/>
    <property type="project" value="InterPro"/>
</dbReference>
<evidence type="ECO:0000313" key="13">
    <source>
        <dbReference type="Proteomes" id="UP000077202"/>
    </source>
</evidence>
<evidence type="ECO:0000256" key="8">
    <source>
        <dbReference type="SAM" id="MobiDB-lite"/>
    </source>
</evidence>
<dbReference type="AlphaFoldDB" id="A0A176VRY8"/>
<evidence type="ECO:0000256" key="7">
    <source>
        <dbReference type="ARBA" id="ARBA00023136"/>
    </source>
</evidence>
<reference evidence="11" key="2">
    <citation type="journal article" date="2019" name="Curr. Biol.">
        <title>Chromatin organization in early land plants reveals an ancestral association between H3K27me3, transposons, and constitutive heterochromatin.</title>
        <authorList>
            <person name="Montgomery S.A."/>
            <person name="Tanizawa Y."/>
            <person name="Galik B."/>
            <person name="Wang N."/>
            <person name="Ito T."/>
            <person name="Mochizuki T."/>
            <person name="Akimcheva S."/>
            <person name="Bowman J."/>
            <person name="Cognat V."/>
            <person name="Drouard L."/>
            <person name="Ekker H."/>
            <person name="Houng S."/>
            <person name="Kohchi T."/>
            <person name="Lin S."/>
            <person name="Liu L.D."/>
            <person name="Nakamura Y."/>
            <person name="Valeeva L.R."/>
            <person name="Shakirov E.V."/>
            <person name="Shippen D.E."/>
            <person name="Wei W."/>
            <person name="Yagura M."/>
            <person name="Yamaoka S."/>
            <person name="Yamato K.T."/>
            <person name="Liu C."/>
            <person name="Berger F."/>
        </authorList>
    </citation>
    <scope>NUCLEOTIDE SEQUENCE [LARGE SCALE GENOMIC DNA]</scope>
    <source>
        <strain evidence="11">Tak-1</strain>
    </source>
</reference>
<sequence length="688" mass="77771">MSGPTYSSIPSYSREQYCREASVPIYNREYSREYSLTEALPVVDDDAVLENPMSPIFQYSLSLKQNALEIERRPSRVRTMTSMQPGDRPEVQPLAGKSSPLRLPKRRAFEICIQNLTYKVKVKEKAQKVKREKTLLNQVTADARHGEVLGIFGPSGSGKTTLLDALAGRIDRRCLEGTVLVNGKPIDHKFKRISGYVMQDDSLFPLLTVRETLLFSARLRLRESMTQAEKLERVELVIQQLGLSVCANTPIGNDEIRGLSGGERRRVSIGVDVIHDPSVLMLDEPTSGLDSASALQVMEHLSTIAKQHGRTVLLTLHQPSYSILELIHNTLVLVQGNVIYHGPHVGMINFYSDMGYNMPEHMTVVEYILESVNKILDRPKGLHKLVEYYHDTRSQLKDEQIIVQPAVDQPSTYATTFFTQTVVLAERSLINIIRTKQVFIARLIMMAVGAFVMGSLFIRCKHNEIGVRQRQSFFAFALAFFLFGANQALPPFLAERKIFIRETDRGAYHTSAYVLSGCLIILPFLFVFAIIFTGISYAMVGLEASVSAICFFLLVFFVALAMAHSFVILIGGFFPALVPAGNFLEAFFSITFLFSGFFIQRTAIPKYWLWVHYLSPFKYPYEALMYNEFSHLPGLVWFDDLDSQDILVRLALDHVNPWRNVGMMVVLWGSFTILLYCVLKLKASTARH</sequence>
<evidence type="ECO:0000259" key="10">
    <source>
        <dbReference type="PROSITE" id="PS50893"/>
    </source>
</evidence>
<dbReference type="InterPro" id="IPR003593">
    <property type="entry name" value="AAA+_ATPase"/>
</dbReference>
<dbReference type="SUPFAM" id="SSF52540">
    <property type="entry name" value="P-loop containing nucleoside triphosphate hydrolases"/>
    <property type="match status" value="1"/>
</dbReference>
<keyword evidence="2" id="KW-0813">Transport</keyword>
<name>A0A176VRY8_MARPO</name>
<evidence type="ECO:0000256" key="2">
    <source>
        <dbReference type="ARBA" id="ARBA00022448"/>
    </source>
</evidence>
<keyword evidence="5" id="KW-0067">ATP-binding</keyword>
<dbReference type="SMART" id="SM00382">
    <property type="entry name" value="AAA"/>
    <property type="match status" value="1"/>
</dbReference>
<evidence type="ECO:0000256" key="1">
    <source>
        <dbReference type="ARBA" id="ARBA00004141"/>
    </source>
</evidence>
<reference evidence="14" key="3">
    <citation type="journal article" date="2020" name="Curr. Biol.">
        <title>Chromatin organization in early land plants reveals an ancestral association between H3K27me3, transposons, and constitutive heterochromatin.</title>
        <authorList>
            <person name="Montgomery S.A."/>
            <person name="Tanizawa Y."/>
            <person name="Galik B."/>
            <person name="Wang N."/>
            <person name="Ito T."/>
            <person name="Mochizuki T."/>
            <person name="Akimcheva S."/>
            <person name="Bowman J.L."/>
            <person name="Cognat V."/>
            <person name="Marechal-Drouard L."/>
            <person name="Ekker H."/>
            <person name="Hong S.F."/>
            <person name="Kohchi T."/>
            <person name="Lin S.S."/>
            <person name="Liu L.D."/>
            <person name="Nakamura Y."/>
            <person name="Valeeva L.R."/>
            <person name="Shakirov E.V."/>
            <person name="Shippen D.E."/>
            <person name="Wei W.L."/>
            <person name="Yagura M."/>
            <person name="Yamaoka S."/>
            <person name="Yamato K.T."/>
            <person name="Liu C."/>
            <person name="Berger F."/>
        </authorList>
    </citation>
    <scope>NUCLEOTIDE SEQUENCE [LARGE SCALE GENOMIC DNA]</scope>
    <source>
        <strain evidence="14">Tak-1</strain>
    </source>
</reference>
<dbReference type="InterPro" id="IPR013525">
    <property type="entry name" value="ABC2_TM"/>
</dbReference>
<keyword evidence="6 9" id="KW-1133">Transmembrane helix</keyword>
<protein>
    <recommendedName>
        <fullName evidence="10">ABC transporter domain-containing protein</fullName>
    </recommendedName>
</protein>
<dbReference type="PANTHER" id="PTHR48041">
    <property type="entry name" value="ABC TRANSPORTER G FAMILY MEMBER 28"/>
    <property type="match status" value="1"/>
</dbReference>
<dbReference type="GO" id="GO:0005524">
    <property type="term" value="F:ATP binding"/>
    <property type="evidence" value="ECO:0007669"/>
    <property type="project" value="UniProtKB-KW"/>
</dbReference>
<evidence type="ECO:0000256" key="9">
    <source>
        <dbReference type="SAM" id="Phobius"/>
    </source>
</evidence>
<feature type="transmembrane region" description="Helical" evidence="9">
    <location>
        <begin position="472"/>
        <end position="493"/>
    </location>
</feature>
<evidence type="ECO:0000256" key="3">
    <source>
        <dbReference type="ARBA" id="ARBA00022692"/>
    </source>
</evidence>
<dbReference type="GO" id="GO:0016887">
    <property type="term" value="F:ATP hydrolysis activity"/>
    <property type="evidence" value="ECO:0007669"/>
    <property type="project" value="InterPro"/>
</dbReference>
<feature type="domain" description="ABC transporter" evidence="10">
    <location>
        <begin position="120"/>
        <end position="360"/>
    </location>
</feature>
<feature type="transmembrane region" description="Helical" evidence="9">
    <location>
        <begin position="658"/>
        <end position="679"/>
    </location>
</feature>
<dbReference type="InterPro" id="IPR027417">
    <property type="entry name" value="P-loop_NTPase"/>
</dbReference>
<dbReference type="Pfam" id="PF01061">
    <property type="entry name" value="ABC2_membrane"/>
    <property type="match status" value="1"/>
</dbReference>
<gene>
    <name evidence="12" type="ORF">AXG93_4720s1030</name>
    <name evidence="11" type="ORF">Mp_5g05620</name>
</gene>
<dbReference type="GO" id="GO:0016020">
    <property type="term" value="C:membrane"/>
    <property type="evidence" value="ECO:0007669"/>
    <property type="project" value="UniProtKB-SubCell"/>
</dbReference>
<keyword evidence="7 9" id="KW-0472">Membrane</keyword>
<evidence type="ECO:0000256" key="6">
    <source>
        <dbReference type="ARBA" id="ARBA00022989"/>
    </source>
</evidence>
<dbReference type="InterPro" id="IPR050352">
    <property type="entry name" value="ABCG_transporters"/>
</dbReference>
<keyword evidence="4" id="KW-0547">Nucleotide-binding</keyword>
<dbReference type="InterPro" id="IPR003439">
    <property type="entry name" value="ABC_transporter-like_ATP-bd"/>
</dbReference>
<comment type="subcellular location">
    <subcellularLocation>
        <location evidence="1">Membrane</location>
        <topology evidence="1">Multi-pass membrane protein</topology>
    </subcellularLocation>
</comment>
<keyword evidence="3 9" id="KW-0812">Transmembrane</keyword>
<dbReference type="EMBL" id="AP019870">
    <property type="protein sequence ID" value="BBN10690.1"/>
    <property type="molecule type" value="Genomic_DNA"/>
</dbReference>
<accession>A0A176VRY8</accession>
<feature type="region of interest" description="Disordered" evidence="8">
    <location>
        <begin position="78"/>
        <end position="98"/>
    </location>
</feature>
<evidence type="ECO:0000313" key="11">
    <source>
        <dbReference type="EMBL" id="BBN10689.1"/>
    </source>
</evidence>
<dbReference type="EMBL" id="LVLJ01002815">
    <property type="protein sequence ID" value="OAE23638.1"/>
    <property type="molecule type" value="Genomic_DNA"/>
</dbReference>
<evidence type="ECO:0000313" key="12">
    <source>
        <dbReference type="EMBL" id="OAE23638.1"/>
    </source>
</evidence>
<dbReference type="Pfam" id="PF00005">
    <property type="entry name" value="ABC_tran"/>
    <property type="match status" value="1"/>
</dbReference>
<feature type="transmembrane region" description="Helical" evidence="9">
    <location>
        <begin position="439"/>
        <end position="460"/>
    </location>
</feature>
<proteinExistence type="predicted"/>
<evidence type="ECO:0000313" key="14">
    <source>
        <dbReference type="Proteomes" id="UP001162541"/>
    </source>
</evidence>
<dbReference type="Gene3D" id="3.40.50.300">
    <property type="entry name" value="P-loop containing nucleotide triphosphate hydrolases"/>
    <property type="match status" value="1"/>
</dbReference>
<dbReference type="InterPro" id="IPR017871">
    <property type="entry name" value="ABC_transporter-like_CS"/>
</dbReference>
<dbReference type="EMBL" id="AP019870">
    <property type="protein sequence ID" value="BBN10689.1"/>
    <property type="molecule type" value="Genomic_DNA"/>
</dbReference>
<evidence type="ECO:0000256" key="4">
    <source>
        <dbReference type="ARBA" id="ARBA00022741"/>
    </source>
</evidence>
<dbReference type="PROSITE" id="PS00211">
    <property type="entry name" value="ABC_TRANSPORTER_1"/>
    <property type="match status" value="1"/>
</dbReference>
<organism evidence="12 13">
    <name type="scientific">Marchantia polymorpha subsp. ruderalis</name>
    <dbReference type="NCBI Taxonomy" id="1480154"/>
    <lineage>
        <taxon>Eukaryota</taxon>
        <taxon>Viridiplantae</taxon>
        <taxon>Streptophyta</taxon>
        <taxon>Embryophyta</taxon>
        <taxon>Marchantiophyta</taxon>
        <taxon>Marchantiopsida</taxon>
        <taxon>Marchantiidae</taxon>
        <taxon>Marchantiales</taxon>
        <taxon>Marchantiaceae</taxon>
        <taxon>Marchantia</taxon>
    </lineage>
</organism>
<evidence type="ECO:0000256" key="5">
    <source>
        <dbReference type="ARBA" id="ARBA00022840"/>
    </source>
</evidence>
<dbReference type="Proteomes" id="UP001162541">
    <property type="component" value="Chromosome 5"/>
</dbReference>
<feature type="transmembrane region" description="Helical" evidence="9">
    <location>
        <begin position="513"/>
        <end position="537"/>
    </location>
</feature>
<dbReference type="PROSITE" id="PS50893">
    <property type="entry name" value="ABC_TRANSPORTER_2"/>
    <property type="match status" value="1"/>
</dbReference>
<feature type="transmembrane region" description="Helical" evidence="9">
    <location>
        <begin position="580"/>
        <end position="599"/>
    </location>
</feature>